<dbReference type="InterPro" id="IPR020449">
    <property type="entry name" value="Tscrpt_reg_AraC-type_HTH"/>
</dbReference>
<dbReference type="Gene3D" id="1.10.10.60">
    <property type="entry name" value="Homeodomain-like"/>
    <property type="match status" value="2"/>
</dbReference>
<keyword evidence="3" id="KW-0963">Cytoplasm</keyword>
<dbReference type="Pfam" id="PF12833">
    <property type="entry name" value="HTH_18"/>
    <property type="match status" value="1"/>
</dbReference>
<keyword evidence="7" id="KW-0238">DNA-binding</keyword>
<dbReference type="InterPro" id="IPR009057">
    <property type="entry name" value="Homeodomain-like_sf"/>
</dbReference>
<dbReference type="CDD" id="cd17536">
    <property type="entry name" value="REC_YesN-like"/>
    <property type="match status" value="1"/>
</dbReference>
<dbReference type="AlphaFoldDB" id="G5IA33"/>
<name>G5IA33_9FIRM</name>
<organism evidence="13 14">
    <name type="scientific">Hungatella hathewayi WAL-18680</name>
    <dbReference type="NCBI Taxonomy" id="742737"/>
    <lineage>
        <taxon>Bacteria</taxon>
        <taxon>Bacillati</taxon>
        <taxon>Bacillota</taxon>
        <taxon>Clostridia</taxon>
        <taxon>Lachnospirales</taxon>
        <taxon>Lachnospiraceae</taxon>
        <taxon>Hungatella</taxon>
    </lineage>
</organism>
<proteinExistence type="predicted"/>
<evidence type="ECO:0000256" key="10">
    <source>
        <dbReference type="PROSITE-ProRule" id="PRU00169"/>
    </source>
</evidence>
<accession>G5IA33</accession>
<sequence length="255" mass="29664">MYRALVADDEEMIRRGISRQISSMNLDIVVQGTAEDGKELLEQYEKLIPDLLLVDINIPHIDGLQCIKQIRETNTTSVIIIISGYDNFEYAQQAIMHGVDFYLLKPVEDHDFYQVMKQAVAKFDDRIERQNIISKSMQKRPRSRQSIVEYIQEHYTDKDLSSEYLEQEFHISHSALFKLIKSQTGKSLNEYITMLRMKHATRLLLSNPEITSHEVALECGYSDQYYFSRVFKKNTGYSPRDYRARNQETGGEGTS</sequence>
<evidence type="ECO:0000256" key="8">
    <source>
        <dbReference type="ARBA" id="ARBA00023163"/>
    </source>
</evidence>
<dbReference type="EMBL" id="ADLN01000001">
    <property type="protein sequence ID" value="EHI61922.1"/>
    <property type="molecule type" value="Genomic_DNA"/>
</dbReference>
<reference evidence="13 14" key="1">
    <citation type="submission" date="2011-08" db="EMBL/GenBank/DDBJ databases">
        <title>The Genome Sequence of Clostridium hathewayi WAL-18680.</title>
        <authorList>
            <consortium name="The Broad Institute Genome Sequencing Platform"/>
            <person name="Earl A."/>
            <person name="Ward D."/>
            <person name="Feldgarden M."/>
            <person name="Gevers D."/>
            <person name="Finegold S.M."/>
            <person name="Summanen P.H."/>
            <person name="Molitoris D.R."/>
            <person name="Song M."/>
            <person name="Daigneault M."/>
            <person name="Allen-Vercoe E."/>
            <person name="Young S.K."/>
            <person name="Zeng Q."/>
            <person name="Gargeya S."/>
            <person name="Fitzgerald M."/>
            <person name="Haas B."/>
            <person name="Abouelleil A."/>
            <person name="Alvarado L."/>
            <person name="Arachchi H.M."/>
            <person name="Berlin A."/>
            <person name="Brown A."/>
            <person name="Chapman S.B."/>
            <person name="Chen Z."/>
            <person name="Dunbar C."/>
            <person name="Freedman E."/>
            <person name="Gearin G."/>
            <person name="Gellesch M."/>
            <person name="Goldberg J."/>
            <person name="Griggs A."/>
            <person name="Gujja S."/>
            <person name="Heiman D."/>
            <person name="Howarth C."/>
            <person name="Larson L."/>
            <person name="Lui A."/>
            <person name="MacDonald P.J.P."/>
            <person name="Montmayeur A."/>
            <person name="Murphy C."/>
            <person name="Neiman D."/>
            <person name="Pearson M."/>
            <person name="Priest M."/>
            <person name="Roberts A."/>
            <person name="Saif S."/>
            <person name="Shea T."/>
            <person name="Shenoy N."/>
            <person name="Sisk P."/>
            <person name="Stolte C."/>
            <person name="Sykes S."/>
            <person name="Wortman J."/>
            <person name="Nusbaum C."/>
            <person name="Birren B."/>
        </authorList>
    </citation>
    <scope>NUCLEOTIDE SEQUENCE [LARGE SCALE GENOMIC DNA]</scope>
    <source>
        <strain evidence="13 14">WAL-18680</strain>
    </source>
</reference>
<dbReference type="PANTHER" id="PTHR42713">
    <property type="entry name" value="HISTIDINE KINASE-RELATED"/>
    <property type="match status" value="1"/>
</dbReference>
<comment type="function">
    <text evidence="9">May play the central regulatory role in sporulation. It may be an element of the effector pathway responsible for the activation of sporulation genes in response to nutritional stress. Spo0A may act in concert with spo0H (a sigma factor) to control the expression of some genes that are critical to the sporulation process.</text>
</comment>
<evidence type="ECO:0000256" key="9">
    <source>
        <dbReference type="ARBA" id="ARBA00024867"/>
    </source>
</evidence>
<dbReference type="InterPro" id="IPR011006">
    <property type="entry name" value="CheY-like_superfamily"/>
</dbReference>
<evidence type="ECO:0000256" key="7">
    <source>
        <dbReference type="ARBA" id="ARBA00023125"/>
    </source>
</evidence>
<dbReference type="GO" id="GO:0043565">
    <property type="term" value="F:sequence-specific DNA binding"/>
    <property type="evidence" value="ECO:0007669"/>
    <property type="project" value="InterPro"/>
</dbReference>
<evidence type="ECO:0000256" key="2">
    <source>
        <dbReference type="ARBA" id="ARBA00018672"/>
    </source>
</evidence>
<dbReference type="Gene3D" id="3.40.50.2300">
    <property type="match status" value="1"/>
</dbReference>
<evidence type="ECO:0000256" key="5">
    <source>
        <dbReference type="ARBA" id="ARBA00023012"/>
    </source>
</evidence>
<dbReference type="InterPro" id="IPR018060">
    <property type="entry name" value="HTH_AraC"/>
</dbReference>
<evidence type="ECO:0000256" key="4">
    <source>
        <dbReference type="ARBA" id="ARBA00022553"/>
    </source>
</evidence>
<protein>
    <recommendedName>
        <fullName evidence="2">Stage 0 sporulation protein A homolog</fullName>
    </recommendedName>
</protein>
<evidence type="ECO:0000313" key="14">
    <source>
        <dbReference type="Proteomes" id="UP000005384"/>
    </source>
</evidence>
<dbReference type="InterPro" id="IPR001789">
    <property type="entry name" value="Sig_transdc_resp-reg_receiver"/>
</dbReference>
<dbReference type="RefSeq" id="WP_006778355.1">
    <property type="nucleotide sequence ID" value="NZ_CP040506.1"/>
</dbReference>
<dbReference type="Proteomes" id="UP000005384">
    <property type="component" value="Unassembled WGS sequence"/>
</dbReference>
<dbReference type="GO" id="GO:0003700">
    <property type="term" value="F:DNA-binding transcription factor activity"/>
    <property type="evidence" value="ECO:0007669"/>
    <property type="project" value="InterPro"/>
</dbReference>
<dbReference type="GO" id="GO:0005737">
    <property type="term" value="C:cytoplasm"/>
    <property type="evidence" value="ECO:0007669"/>
    <property type="project" value="UniProtKB-SubCell"/>
</dbReference>
<dbReference type="PRINTS" id="PR00032">
    <property type="entry name" value="HTHARAC"/>
</dbReference>
<feature type="domain" description="Response regulatory" evidence="12">
    <location>
        <begin position="3"/>
        <end position="120"/>
    </location>
</feature>
<comment type="subcellular location">
    <subcellularLocation>
        <location evidence="1">Cytoplasm</location>
    </subcellularLocation>
</comment>
<evidence type="ECO:0000259" key="12">
    <source>
        <dbReference type="PROSITE" id="PS50110"/>
    </source>
</evidence>
<dbReference type="OrthoDB" id="1684633at2"/>
<dbReference type="PROSITE" id="PS50110">
    <property type="entry name" value="RESPONSE_REGULATORY"/>
    <property type="match status" value="1"/>
</dbReference>
<dbReference type="PROSITE" id="PS01124">
    <property type="entry name" value="HTH_ARAC_FAMILY_2"/>
    <property type="match status" value="1"/>
</dbReference>
<evidence type="ECO:0000256" key="1">
    <source>
        <dbReference type="ARBA" id="ARBA00004496"/>
    </source>
</evidence>
<keyword evidence="8" id="KW-0804">Transcription</keyword>
<keyword evidence="5" id="KW-0902">Two-component regulatory system</keyword>
<keyword evidence="6" id="KW-0805">Transcription regulation</keyword>
<dbReference type="SUPFAM" id="SSF52172">
    <property type="entry name" value="CheY-like"/>
    <property type="match status" value="1"/>
</dbReference>
<gene>
    <name evidence="13" type="ORF">HMPREF9473_00373</name>
</gene>
<dbReference type="PATRIC" id="fig|742737.3.peg.371"/>
<evidence type="ECO:0000256" key="6">
    <source>
        <dbReference type="ARBA" id="ARBA00023015"/>
    </source>
</evidence>
<dbReference type="PANTHER" id="PTHR42713:SF3">
    <property type="entry name" value="TRANSCRIPTIONAL REGULATORY PROTEIN HPTR"/>
    <property type="match status" value="1"/>
</dbReference>
<feature type="domain" description="HTH araC/xylS-type" evidence="11">
    <location>
        <begin position="145"/>
        <end position="245"/>
    </location>
</feature>
<dbReference type="Pfam" id="PF00072">
    <property type="entry name" value="Response_reg"/>
    <property type="match status" value="1"/>
</dbReference>
<keyword evidence="14" id="KW-1185">Reference proteome</keyword>
<evidence type="ECO:0000256" key="3">
    <source>
        <dbReference type="ARBA" id="ARBA00022490"/>
    </source>
</evidence>
<evidence type="ECO:0000259" key="11">
    <source>
        <dbReference type="PROSITE" id="PS01124"/>
    </source>
</evidence>
<feature type="modified residue" description="4-aspartylphosphate" evidence="10">
    <location>
        <position position="55"/>
    </location>
</feature>
<dbReference type="InterPro" id="IPR051552">
    <property type="entry name" value="HptR"/>
</dbReference>
<dbReference type="SUPFAM" id="SSF46689">
    <property type="entry name" value="Homeodomain-like"/>
    <property type="match status" value="1"/>
</dbReference>
<dbReference type="HOGENOM" id="CLU_000445_5_1_9"/>
<keyword evidence="4 10" id="KW-0597">Phosphoprotein</keyword>
<evidence type="ECO:0000313" key="13">
    <source>
        <dbReference type="EMBL" id="EHI61922.1"/>
    </source>
</evidence>
<dbReference type="SMART" id="SM00448">
    <property type="entry name" value="REC"/>
    <property type="match status" value="1"/>
</dbReference>
<comment type="caution">
    <text evidence="13">The sequence shown here is derived from an EMBL/GenBank/DDBJ whole genome shotgun (WGS) entry which is preliminary data.</text>
</comment>
<dbReference type="SMART" id="SM00342">
    <property type="entry name" value="HTH_ARAC"/>
    <property type="match status" value="1"/>
</dbReference>
<dbReference type="GO" id="GO:0000160">
    <property type="term" value="P:phosphorelay signal transduction system"/>
    <property type="evidence" value="ECO:0007669"/>
    <property type="project" value="UniProtKB-KW"/>
</dbReference>